<comment type="caution">
    <text evidence="1">The sequence shown here is derived from an EMBL/GenBank/DDBJ whole genome shotgun (WGS) entry which is preliminary data.</text>
</comment>
<keyword evidence="2" id="KW-1185">Reference proteome</keyword>
<name>A0ACB6RG20_9PLEO</name>
<accession>A0ACB6RG20</accession>
<sequence length="174" mass="19142">MKLALGHNVDNLQESVRGIEQETQGTQGWIDVTTVTESGEYDYVVIALPFSKVGLTDAKVLISPKPSHINNVLSKVLQIRTILQDGILREVGLSHYQRLWCKSYSGDPASMLSSICDQLVMARRSTRIVFHNSPAAVIDNAGKASTFQHTMKPSSRPYSWESAGTTPTHGSSQR</sequence>
<proteinExistence type="predicted"/>
<protein>
    <submittedName>
        <fullName evidence="1">Uncharacterized protein</fullName>
    </submittedName>
</protein>
<evidence type="ECO:0000313" key="1">
    <source>
        <dbReference type="EMBL" id="KAF2478228.1"/>
    </source>
</evidence>
<organism evidence="1 2">
    <name type="scientific">Lindgomyces ingoldianus</name>
    <dbReference type="NCBI Taxonomy" id="673940"/>
    <lineage>
        <taxon>Eukaryota</taxon>
        <taxon>Fungi</taxon>
        <taxon>Dikarya</taxon>
        <taxon>Ascomycota</taxon>
        <taxon>Pezizomycotina</taxon>
        <taxon>Dothideomycetes</taxon>
        <taxon>Pleosporomycetidae</taxon>
        <taxon>Pleosporales</taxon>
        <taxon>Lindgomycetaceae</taxon>
        <taxon>Lindgomyces</taxon>
    </lineage>
</organism>
<dbReference type="EMBL" id="MU003492">
    <property type="protein sequence ID" value="KAF2478228.1"/>
    <property type="molecule type" value="Genomic_DNA"/>
</dbReference>
<gene>
    <name evidence="1" type="ORF">BDR25DRAFT_348483</name>
</gene>
<dbReference type="Proteomes" id="UP000799755">
    <property type="component" value="Unassembled WGS sequence"/>
</dbReference>
<reference evidence="1" key="1">
    <citation type="journal article" date="2020" name="Stud. Mycol.">
        <title>101 Dothideomycetes genomes: a test case for predicting lifestyles and emergence of pathogens.</title>
        <authorList>
            <person name="Haridas S."/>
            <person name="Albert R."/>
            <person name="Binder M."/>
            <person name="Bloem J."/>
            <person name="Labutti K."/>
            <person name="Salamov A."/>
            <person name="Andreopoulos B."/>
            <person name="Baker S."/>
            <person name="Barry K."/>
            <person name="Bills G."/>
            <person name="Bluhm B."/>
            <person name="Cannon C."/>
            <person name="Castanera R."/>
            <person name="Culley D."/>
            <person name="Daum C."/>
            <person name="Ezra D."/>
            <person name="Gonzalez J."/>
            <person name="Henrissat B."/>
            <person name="Kuo A."/>
            <person name="Liang C."/>
            <person name="Lipzen A."/>
            <person name="Lutzoni F."/>
            <person name="Magnuson J."/>
            <person name="Mondo S."/>
            <person name="Nolan M."/>
            <person name="Ohm R."/>
            <person name="Pangilinan J."/>
            <person name="Park H.-J."/>
            <person name="Ramirez L."/>
            <person name="Alfaro M."/>
            <person name="Sun H."/>
            <person name="Tritt A."/>
            <person name="Yoshinaga Y."/>
            <person name="Zwiers L.-H."/>
            <person name="Turgeon B."/>
            <person name="Goodwin S."/>
            <person name="Spatafora J."/>
            <person name="Crous P."/>
            <person name="Grigoriev I."/>
        </authorList>
    </citation>
    <scope>NUCLEOTIDE SEQUENCE</scope>
    <source>
        <strain evidence="1">ATCC 200398</strain>
    </source>
</reference>
<evidence type="ECO:0000313" key="2">
    <source>
        <dbReference type="Proteomes" id="UP000799755"/>
    </source>
</evidence>